<dbReference type="EMBL" id="CAWUPB010000950">
    <property type="protein sequence ID" value="CAK7334671.1"/>
    <property type="molecule type" value="Genomic_DNA"/>
</dbReference>
<accession>A0AAV1RI51</accession>
<evidence type="ECO:0000313" key="2">
    <source>
        <dbReference type="Proteomes" id="UP001314170"/>
    </source>
</evidence>
<dbReference type="AlphaFoldDB" id="A0AAV1RI51"/>
<comment type="caution">
    <text evidence="1">The sequence shown here is derived from an EMBL/GenBank/DDBJ whole genome shotgun (WGS) entry which is preliminary data.</text>
</comment>
<proteinExistence type="predicted"/>
<keyword evidence="2" id="KW-1185">Reference proteome</keyword>
<gene>
    <name evidence="1" type="ORF">DCAF_LOCUS10040</name>
</gene>
<feature type="non-terminal residue" evidence="1">
    <location>
        <position position="1"/>
    </location>
</feature>
<name>A0AAV1RI51_9ROSI</name>
<protein>
    <submittedName>
        <fullName evidence="1">Uncharacterized protein</fullName>
    </submittedName>
</protein>
<reference evidence="1 2" key="1">
    <citation type="submission" date="2024-01" db="EMBL/GenBank/DDBJ databases">
        <authorList>
            <person name="Waweru B."/>
        </authorList>
    </citation>
    <scope>NUCLEOTIDE SEQUENCE [LARGE SCALE GENOMIC DNA]</scope>
</reference>
<sequence length="79" mass="8849">LKAVRRDEGVDTRNASKIIRATKYCHVAAGDEIVPRSLVNQPRYNSYLLVSTTRGWSILGWEPRPSASQLYPKFGSGSR</sequence>
<evidence type="ECO:0000313" key="1">
    <source>
        <dbReference type="EMBL" id="CAK7334671.1"/>
    </source>
</evidence>
<organism evidence="1 2">
    <name type="scientific">Dovyalis caffra</name>
    <dbReference type="NCBI Taxonomy" id="77055"/>
    <lineage>
        <taxon>Eukaryota</taxon>
        <taxon>Viridiplantae</taxon>
        <taxon>Streptophyta</taxon>
        <taxon>Embryophyta</taxon>
        <taxon>Tracheophyta</taxon>
        <taxon>Spermatophyta</taxon>
        <taxon>Magnoliopsida</taxon>
        <taxon>eudicotyledons</taxon>
        <taxon>Gunneridae</taxon>
        <taxon>Pentapetalae</taxon>
        <taxon>rosids</taxon>
        <taxon>fabids</taxon>
        <taxon>Malpighiales</taxon>
        <taxon>Salicaceae</taxon>
        <taxon>Flacourtieae</taxon>
        <taxon>Dovyalis</taxon>
    </lineage>
</organism>
<dbReference type="Proteomes" id="UP001314170">
    <property type="component" value="Unassembled WGS sequence"/>
</dbReference>